<keyword evidence="3" id="KW-1185">Reference proteome</keyword>
<dbReference type="InterPro" id="IPR021903">
    <property type="entry name" value="DUF3515"/>
</dbReference>
<evidence type="ECO:0000256" key="1">
    <source>
        <dbReference type="SAM" id="Phobius"/>
    </source>
</evidence>
<keyword evidence="1" id="KW-0472">Membrane</keyword>
<sequence length="201" mass="20302" precursor="true">MKSPTTDGPPRAVLIAALVLAVGAVVAVLVVAAVMQRPPAQRPVAVSAVPAPRADSPECHRLLEALPAQLGDYSRAPLVEPAPAGAAAWQSGAGGEAIVLRCGLDRPVEFTVGAPIQMVDAVQWFRVGEARAGEAGVGEDRAGDAGAGAGEDARSTWFAVDRAVYVALTLPSGSGPTPIQTLSEIIAKALPAVPVQPGPVS</sequence>
<accession>I4BH92</accession>
<keyword evidence="1" id="KW-1133">Transmembrane helix</keyword>
<dbReference type="EMBL" id="CP003053">
    <property type="protein sequence ID" value="AFM16649.1"/>
    <property type="molecule type" value="Genomic_DNA"/>
</dbReference>
<dbReference type="PATRIC" id="fig|710421.3.peg.1865"/>
<keyword evidence="1" id="KW-0812">Transmembrane</keyword>
<dbReference type="RefSeq" id="WP_014815130.1">
    <property type="nucleotide sequence ID" value="NC_018027.1"/>
</dbReference>
<dbReference type="KEGG" id="mcb:Mycch_1862"/>
<evidence type="ECO:0000313" key="2">
    <source>
        <dbReference type="EMBL" id="AFM16649.1"/>
    </source>
</evidence>
<dbReference type="OrthoDB" id="4422435at2"/>
<reference evidence="2 3" key="1">
    <citation type="submission" date="2012-06" db="EMBL/GenBank/DDBJ databases">
        <title>Complete sequence of chromosome of Mycobacterium chubuense NBB4.</title>
        <authorList>
            <consortium name="US DOE Joint Genome Institute"/>
            <person name="Lucas S."/>
            <person name="Han J."/>
            <person name="Lapidus A."/>
            <person name="Cheng J.-F."/>
            <person name="Goodwin L."/>
            <person name="Pitluck S."/>
            <person name="Peters L."/>
            <person name="Mikhailova N."/>
            <person name="Teshima H."/>
            <person name="Detter J.C."/>
            <person name="Han C."/>
            <person name="Tapia R."/>
            <person name="Land M."/>
            <person name="Hauser L."/>
            <person name="Kyrpides N."/>
            <person name="Ivanova N."/>
            <person name="Pagani I."/>
            <person name="Mattes T."/>
            <person name="Holmes A."/>
            <person name="Rutledge P."/>
            <person name="Paulsen I."/>
            <person name="Coleman N."/>
            <person name="Woyke T."/>
        </authorList>
    </citation>
    <scope>NUCLEOTIDE SEQUENCE [LARGE SCALE GENOMIC DNA]</scope>
    <source>
        <strain evidence="2 3">NBB4</strain>
    </source>
</reference>
<gene>
    <name evidence="2" type="ordered locus">Mycch_1862</name>
</gene>
<dbReference type="Pfam" id="PF12028">
    <property type="entry name" value="DUF3515"/>
    <property type="match status" value="1"/>
</dbReference>
<dbReference type="Proteomes" id="UP000006057">
    <property type="component" value="Chromosome"/>
</dbReference>
<dbReference type="HOGENOM" id="CLU_057312_1_0_11"/>
<feature type="transmembrane region" description="Helical" evidence="1">
    <location>
        <begin position="12"/>
        <end position="34"/>
    </location>
</feature>
<organism evidence="2 3">
    <name type="scientific">Mycolicibacterium chubuense (strain NBB4)</name>
    <name type="common">Mycobacterium chubuense</name>
    <dbReference type="NCBI Taxonomy" id="710421"/>
    <lineage>
        <taxon>Bacteria</taxon>
        <taxon>Bacillati</taxon>
        <taxon>Actinomycetota</taxon>
        <taxon>Actinomycetes</taxon>
        <taxon>Mycobacteriales</taxon>
        <taxon>Mycobacteriaceae</taxon>
        <taxon>Mycolicibacterium</taxon>
    </lineage>
</organism>
<proteinExistence type="predicted"/>
<dbReference type="STRING" id="710421.Mycch_1862"/>
<evidence type="ECO:0008006" key="4">
    <source>
        <dbReference type="Google" id="ProtNLM"/>
    </source>
</evidence>
<evidence type="ECO:0000313" key="3">
    <source>
        <dbReference type="Proteomes" id="UP000006057"/>
    </source>
</evidence>
<dbReference type="eggNOG" id="ENOG50336I4">
    <property type="taxonomic scope" value="Bacteria"/>
</dbReference>
<dbReference type="AlphaFoldDB" id="I4BH92"/>
<name>I4BH92_MYCCN</name>
<protein>
    <recommendedName>
        <fullName evidence="4">DUF3515 domain-containing protein</fullName>
    </recommendedName>
</protein>